<reference evidence="8" key="1">
    <citation type="submission" date="2022-11" db="UniProtKB">
        <authorList>
            <consortium name="WormBaseParasite"/>
        </authorList>
    </citation>
    <scope>IDENTIFICATION</scope>
</reference>
<evidence type="ECO:0000256" key="2">
    <source>
        <dbReference type="ARBA" id="ARBA00022692"/>
    </source>
</evidence>
<keyword evidence="4 5" id="KW-0472">Membrane</keyword>
<keyword evidence="2 5" id="KW-0812">Transmembrane</keyword>
<keyword evidence="7" id="KW-1185">Reference proteome</keyword>
<protein>
    <submittedName>
        <fullName evidence="8">SLC26A/SulP transporter domain-containing protein</fullName>
    </submittedName>
</protein>
<evidence type="ECO:0000259" key="6">
    <source>
        <dbReference type="Pfam" id="PF00916"/>
    </source>
</evidence>
<dbReference type="PANTHER" id="PTHR11814">
    <property type="entry name" value="SULFATE TRANSPORTER"/>
    <property type="match status" value="1"/>
</dbReference>
<dbReference type="GO" id="GO:0055085">
    <property type="term" value="P:transmembrane transport"/>
    <property type="evidence" value="ECO:0007669"/>
    <property type="project" value="InterPro"/>
</dbReference>
<feature type="transmembrane region" description="Helical" evidence="5">
    <location>
        <begin position="68"/>
        <end position="86"/>
    </location>
</feature>
<comment type="subcellular location">
    <subcellularLocation>
        <location evidence="1">Membrane</location>
        <topology evidence="1">Multi-pass membrane protein</topology>
    </subcellularLocation>
</comment>
<evidence type="ECO:0000256" key="1">
    <source>
        <dbReference type="ARBA" id="ARBA00004141"/>
    </source>
</evidence>
<evidence type="ECO:0000256" key="5">
    <source>
        <dbReference type="SAM" id="Phobius"/>
    </source>
</evidence>
<dbReference type="AlphaFoldDB" id="A0A915CM39"/>
<dbReference type="Proteomes" id="UP000887574">
    <property type="component" value="Unplaced"/>
</dbReference>
<evidence type="ECO:0000313" key="7">
    <source>
        <dbReference type="Proteomes" id="UP000887574"/>
    </source>
</evidence>
<name>A0A915CM39_9BILA</name>
<dbReference type="InterPro" id="IPR001902">
    <property type="entry name" value="SLC26A/SulP_fam"/>
</dbReference>
<evidence type="ECO:0000256" key="4">
    <source>
        <dbReference type="ARBA" id="ARBA00023136"/>
    </source>
</evidence>
<organism evidence="7 8">
    <name type="scientific">Ditylenchus dipsaci</name>
    <dbReference type="NCBI Taxonomy" id="166011"/>
    <lineage>
        <taxon>Eukaryota</taxon>
        <taxon>Metazoa</taxon>
        <taxon>Ecdysozoa</taxon>
        <taxon>Nematoda</taxon>
        <taxon>Chromadorea</taxon>
        <taxon>Rhabditida</taxon>
        <taxon>Tylenchina</taxon>
        <taxon>Tylenchomorpha</taxon>
        <taxon>Sphaerularioidea</taxon>
        <taxon>Anguinidae</taxon>
        <taxon>Anguininae</taxon>
        <taxon>Ditylenchus</taxon>
    </lineage>
</organism>
<dbReference type="Pfam" id="PF00916">
    <property type="entry name" value="Sulfate_transp"/>
    <property type="match status" value="1"/>
</dbReference>
<feature type="transmembrane region" description="Helical" evidence="5">
    <location>
        <begin position="130"/>
        <end position="159"/>
    </location>
</feature>
<feature type="domain" description="SLC26A/SulP transporter" evidence="6">
    <location>
        <begin position="69"/>
        <end position="132"/>
    </location>
</feature>
<proteinExistence type="predicted"/>
<dbReference type="InterPro" id="IPR011547">
    <property type="entry name" value="SLC26A/SulP_dom"/>
</dbReference>
<sequence>MNIMSQKFAGYKKSVDELLVVYISSLLIFVASLYLTQYTTCANNSCLSEYFIEWNDSGMNTIPPFKTSLLSALFSCSLLLGVILWLGPLFRTLPLCMLSTVILVSLRPMFKKFMDLPAIWRVSKHDFLIWMLSFCATVGIDVIGGLAVSVAFALLTVVLRTQWPKWHAHFPKSGTGCLCLPSFNETMHMWNQAREENAEKSGLIRALLFDCSAITQIDGME</sequence>
<evidence type="ECO:0000256" key="3">
    <source>
        <dbReference type="ARBA" id="ARBA00022989"/>
    </source>
</evidence>
<dbReference type="WBParaSite" id="jg1008">
    <property type="protein sequence ID" value="jg1008"/>
    <property type="gene ID" value="jg1008"/>
</dbReference>
<feature type="transmembrane region" description="Helical" evidence="5">
    <location>
        <begin position="18"/>
        <end position="35"/>
    </location>
</feature>
<evidence type="ECO:0000313" key="8">
    <source>
        <dbReference type="WBParaSite" id="jg1008"/>
    </source>
</evidence>
<accession>A0A915CM39</accession>
<keyword evidence="3 5" id="KW-1133">Transmembrane helix</keyword>
<dbReference type="GO" id="GO:0016020">
    <property type="term" value="C:membrane"/>
    <property type="evidence" value="ECO:0007669"/>
    <property type="project" value="UniProtKB-SubCell"/>
</dbReference>